<accession>A0ABN9M619</accession>
<evidence type="ECO:0000313" key="2">
    <source>
        <dbReference type="EMBL" id="CAJ0958412.1"/>
    </source>
</evidence>
<dbReference type="PANTHER" id="PTHR21301">
    <property type="entry name" value="REVERSE TRANSCRIPTASE"/>
    <property type="match status" value="1"/>
</dbReference>
<proteinExistence type="predicted"/>
<keyword evidence="3" id="KW-1185">Reference proteome</keyword>
<dbReference type="Pfam" id="PF26215">
    <property type="entry name" value="HTH_animal"/>
    <property type="match status" value="1"/>
</dbReference>
<evidence type="ECO:0000259" key="1">
    <source>
        <dbReference type="Pfam" id="PF26215"/>
    </source>
</evidence>
<dbReference type="PANTHER" id="PTHR21301:SF10">
    <property type="entry name" value="REVERSE TRANSCRIPTASE DOMAIN-CONTAINING PROTEIN"/>
    <property type="match status" value="1"/>
</dbReference>
<comment type="caution">
    <text evidence="2">The sequence shown here is derived from an EMBL/GenBank/DDBJ whole genome shotgun (WGS) entry which is preliminary data.</text>
</comment>
<gene>
    <name evidence="2" type="ORF">RIMI_LOCUS16368070</name>
</gene>
<dbReference type="EMBL" id="CAUEEQ010045576">
    <property type="protein sequence ID" value="CAJ0958412.1"/>
    <property type="molecule type" value="Genomic_DNA"/>
</dbReference>
<dbReference type="Proteomes" id="UP001176940">
    <property type="component" value="Unassembled WGS sequence"/>
</dbReference>
<feature type="domain" description="Helix-turn-helix" evidence="1">
    <location>
        <begin position="74"/>
        <end position="131"/>
    </location>
</feature>
<protein>
    <recommendedName>
        <fullName evidence="1">Helix-turn-helix domain-containing protein</fullName>
    </recommendedName>
</protein>
<sequence>MGKAKELSTDLREKGTEKDLLKFVGELNTNDSNIKLTCHYSRDSVDFLDVRIHKGEDGLLQSDLHRKETSVNSLLHSTSAHPRHLKNSIPYGQFLRAKRICSQEASYQKQAEDISNRFMDRGYSSRIVRRCKGRASRIDKANLLKTKKESQTSNQVRFIATYSSKSTMVREILSKYWPIIKYDTTLTNCLTNKPSILEE</sequence>
<name>A0ABN9M619_9NEOB</name>
<evidence type="ECO:0000313" key="3">
    <source>
        <dbReference type="Proteomes" id="UP001176940"/>
    </source>
</evidence>
<organism evidence="2 3">
    <name type="scientific">Ranitomeya imitator</name>
    <name type="common">mimic poison frog</name>
    <dbReference type="NCBI Taxonomy" id="111125"/>
    <lineage>
        <taxon>Eukaryota</taxon>
        <taxon>Metazoa</taxon>
        <taxon>Chordata</taxon>
        <taxon>Craniata</taxon>
        <taxon>Vertebrata</taxon>
        <taxon>Euteleostomi</taxon>
        <taxon>Amphibia</taxon>
        <taxon>Batrachia</taxon>
        <taxon>Anura</taxon>
        <taxon>Neobatrachia</taxon>
        <taxon>Hyloidea</taxon>
        <taxon>Dendrobatidae</taxon>
        <taxon>Dendrobatinae</taxon>
        <taxon>Ranitomeya</taxon>
    </lineage>
</organism>
<reference evidence="2" key="1">
    <citation type="submission" date="2023-07" db="EMBL/GenBank/DDBJ databases">
        <authorList>
            <person name="Stuckert A."/>
        </authorList>
    </citation>
    <scope>NUCLEOTIDE SEQUENCE</scope>
</reference>
<dbReference type="InterPro" id="IPR058912">
    <property type="entry name" value="HTH_animal"/>
</dbReference>